<dbReference type="EMBL" id="MT631465">
    <property type="protein sequence ID" value="QNO51285.1"/>
    <property type="molecule type" value="Genomic_DNA"/>
</dbReference>
<accession>A0A7G9YTF1</accession>
<name>A0A7G9YTF1_9EURY</name>
<evidence type="ECO:0008006" key="2">
    <source>
        <dbReference type="Google" id="ProtNLM"/>
    </source>
</evidence>
<evidence type="ECO:0000313" key="1">
    <source>
        <dbReference type="EMBL" id="QNO51285.1"/>
    </source>
</evidence>
<reference evidence="1" key="1">
    <citation type="submission" date="2020-06" db="EMBL/GenBank/DDBJ databases">
        <title>Unique genomic features of the anaerobic methanotrophic archaea.</title>
        <authorList>
            <person name="Chadwick G.L."/>
            <person name="Skennerton C.T."/>
            <person name="Laso-Perez R."/>
            <person name="Leu A.O."/>
            <person name="Speth D.R."/>
            <person name="Yu H."/>
            <person name="Morgan-Lang C."/>
            <person name="Hatzenpichler R."/>
            <person name="Goudeau D."/>
            <person name="Malmstrom R."/>
            <person name="Brazelton W.J."/>
            <person name="Woyke T."/>
            <person name="Hallam S.J."/>
            <person name="Tyson G.W."/>
            <person name="Wegener G."/>
            <person name="Boetius A."/>
            <person name="Orphan V."/>
        </authorList>
    </citation>
    <scope>NUCLEOTIDE SEQUENCE</scope>
</reference>
<proteinExistence type="predicted"/>
<gene>
    <name evidence="1" type="ORF">ILBEGJOJ_00015</name>
</gene>
<protein>
    <recommendedName>
        <fullName evidence="2">SpoVT-AbrB domain-containing protein</fullName>
    </recommendedName>
</protein>
<organism evidence="1">
    <name type="scientific">Candidatus Methanophagaceae archaeon ANME-1 ERB6</name>
    <dbReference type="NCBI Taxonomy" id="2759912"/>
    <lineage>
        <taxon>Archaea</taxon>
        <taxon>Methanobacteriati</taxon>
        <taxon>Methanobacteriota</taxon>
        <taxon>Stenosarchaea group</taxon>
        <taxon>Methanomicrobia</taxon>
        <taxon>Candidatus Methanophagales</taxon>
        <taxon>Candidatus Methanophagaceae</taxon>
    </lineage>
</organism>
<sequence length="88" mass="9990">MRCICGKEAKKGKISVKVYGIDIGQFEGYKCECGEEWFDEKTVDEIEKRSMELDIFGLGVKEKVSASGNSLIIRVPKKLAEFLNIKKR</sequence>
<dbReference type="AlphaFoldDB" id="A0A7G9YTF1"/>